<accession>A0ABR4PR98</accession>
<protein>
    <submittedName>
        <fullName evidence="3">Pentatricopeptide repeat domain-containing protein</fullName>
    </submittedName>
</protein>
<dbReference type="Pfam" id="PF13041">
    <property type="entry name" value="PPR_2"/>
    <property type="match status" value="1"/>
</dbReference>
<dbReference type="Pfam" id="PF13812">
    <property type="entry name" value="PPR_3"/>
    <property type="match status" value="1"/>
</dbReference>
<feature type="region of interest" description="Disordered" evidence="2">
    <location>
        <begin position="50"/>
        <end position="78"/>
    </location>
</feature>
<comment type="caution">
    <text evidence="3">The sequence shown here is derived from an EMBL/GenBank/DDBJ whole genome shotgun (WGS) entry which is preliminary data.</text>
</comment>
<keyword evidence="1" id="KW-0677">Repeat</keyword>
<dbReference type="PANTHER" id="PTHR47942:SF105">
    <property type="entry name" value="ATPASE EXPRESSION PROTEIN 3"/>
    <property type="match status" value="1"/>
</dbReference>
<organism evidence="3 4">
    <name type="scientific">Phlyctema vagabunda</name>
    <dbReference type="NCBI Taxonomy" id="108571"/>
    <lineage>
        <taxon>Eukaryota</taxon>
        <taxon>Fungi</taxon>
        <taxon>Dikarya</taxon>
        <taxon>Ascomycota</taxon>
        <taxon>Pezizomycotina</taxon>
        <taxon>Leotiomycetes</taxon>
        <taxon>Helotiales</taxon>
        <taxon>Dermateaceae</taxon>
        <taxon>Phlyctema</taxon>
    </lineage>
</organism>
<sequence>MLSCQGCIKHCLQSLVGDYTVISSPLRTTVSNATRHSRQGLRRTFATSRIQGAAEGQDEAADYSSEKPKAKGYTNYNDHNAKPKRAEWLKARGTTPEVKKRLQPKNVEKHLVYLKDPVKLADDIRRILRDDDFDTAITTVRAASRDVQCTVSWNHLIDWQMSKGKMNAAIKTYNEMKKRSQFPDSVTYTIIFRGCAEHPDSKQALSKVMSIYQSMTGELSRVRPTTIHLNAVLKACARAKDMDALWAVAGNMPRKGMRAPNNLTYTTILNALRFYSVGDLRGDLSPKQIRENMRQALVVARKVWLDIIGRWREGDIFMDEELACSMGRFLINGNTEECDDIFSLLEQTMNIPRMTPRAETNAANSHHIAQIIEADSEIPSGDGGPEFSELGLENRLGVFVPVKPPKGSVKVPGTYATPKQNTLSLIMLALDKLELRAPATAYWKYLTENLQIDPDAENYASYLRILRRFRSSTEATELIVAIPRSKLALKHVILGMSTCYRDKNNHNVFVNSGKILDAMEHSILVPDVRVLEKYLAIAIESPAYYATSPKTMTRDSREESNYALGRQITRALERVEKASLNLKSELNYGSFVPPPSEGRKPSPERLARVSLVDDAVTLWSQMIRAYDVCMNKALVPRDQYSSLAVHRNTLQAWVTRYKAFNFRERSHIEMEQKLKKKYFAAREDGDHPKTDARTEDGMNKYTKDNRTELSIKHK</sequence>
<feature type="compositionally biased region" description="Basic and acidic residues" evidence="2">
    <location>
        <begin position="680"/>
        <end position="714"/>
    </location>
</feature>
<evidence type="ECO:0000313" key="4">
    <source>
        <dbReference type="Proteomes" id="UP001629113"/>
    </source>
</evidence>
<dbReference type="EMBL" id="JBFCZG010000002">
    <property type="protein sequence ID" value="KAL3425881.1"/>
    <property type="molecule type" value="Genomic_DNA"/>
</dbReference>
<evidence type="ECO:0000256" key="2">
    <source>
        <dbReference type="SAM" id="MobiDB-lite"/>
    </source>
</evidence>
<dbReference type="InterPro" id="IPR051222">
    <property type="entry name" value="PPR/CCM1_RNA-binding"/>
</dbReference>
<dbReference type="InterPro" id="IPR011990">
    <property type="entry name" value="TPR-like_helical_dom_sf"/>
</dbReference>
<dbReference type="Gene3D" id="1.25.40.10">
    <property type="entry name" value="Tetratricopeptide repeat domain"/>
    <property type="match status" value="1"/>
</dbReference>
<feature type="region of interest" description="Disordered" evidence="2">
    <location>
        <begin position="679"/>
        <end position="714"/>
    </location>
</feature>
<dbReference type="NCBIfam" id="TIGR00756">
    <property type="entry name" value="PPR"/>
    <property type="match status" value="1"/>
</dbReference>
<evidence type="ECO:0000313" key="3">
    <source>
        <dbReference type="EMBL" id="KAL3425881.1"/>
    </source>
</evidence>
<keyword evidence="4" id="KW-1185">Reference proteome</keyword>
<name>A0ABR4PR98_9HELO</name>
<gene>
    <name evidence="3" type="ORF">PVAG01_02672</name>
</gene>
<proteinExistence type="predicted"/>
<evidence type="ECO:0000256" key="1">
    <source>
        <dbReference type="ARBA" id="ARBA00022737"/>
    </source>
</evidence>
<reference evidence="3 4" key="1">
    <citation type="submission" date="2024-06" db="EMBL/GenBank/DDBJ databases">
        <title>Complete genome of Phlyctema vagabunda strain 19-DSS-EL-015.</title>
        <authorList>
            <person name="Fiorenzani C."/>
        </authorList>
    </citation>
    <scope>NUCLEOTIDE SEQUENCE [LARGE SCALE GENOMIC DNA]</scope>
    <source>
        <strain evidence="3 4">19-DSS-EL-015</strain>
    </source>
</reference>
<dbReference type="InterPro" id="IPR002885">
    <property type="entry name" value="PPR_rpt"/>
</dbReference>
<dbReference type="PANTHER" id="PTHR47942">
    <property type="entry name" value="TETRATRICOPEPTIDE REPEAT (TPR)-LIKE SUPERFAMILY PROTEIN-RELATED"/>
    <property type="match status" value="1"/>
</dbReference>
<dbReference type="Proteomes" id="UP001629113">
    <property type="component" value="Unassembled WGS sequence"/>
</dbReference>